<dbReference type="Pfam" id="PF14534">
    <property type="entry name" value="DUF4440"/>
    <property type="match status" value="1"/>
</dbReference>
<dbReference type="SUPFAM" id="SSF54427">
    <property type="entry name" value="NTF2-like"/>
    <property type="match status" value="1"/>
</dbReference>
<accession>A0A1I5B8B0</accession>
<feature type="chain" id="PRO_5011607256" description="DUF4440 domain-containing protein" evidence="1">
    <location>
        <begin position="21"/>
        <end position="142"/>
    </location>
</feature>
<sequence length="142" mass="16266">MKKCLLIFAIIYCCNAPLFAQSKTELEGKMNELTQALLSENVEKLRALTSPQLSYGHSGGVIESQKAFLKIFEEKINDYETWDISEQEISYASEDLGIVRHLVNGSIWVDGELRKLNLGVMLVWVKEEGEWKLLARQAYRRP</sequence>
<proteinExistence type="predicted"/>
<dbReference type="Gene3D" id="3.10.450.50">
    <property type="match status" value="1"/>
</dbReference>
<evidence type="ECO:0000256" key="1">
    <source>
        <dbReference type="SAM" id="SignalP"/>
    </source>
</evidence>
<evidence type="ECO:0000313" key="3">
    <source>
        <dbReference type="EMBL" id="SFN70927.1"/>
    </source>
</evidence>
<reference evidence="4" key="1">
    <citation type="submission" date="2016-10" db="EMBL/GenBank/DDBJ databases">
        <authorList>
            <person name="Varghese N."/>
            <person name="Submissions S."/>
        </authorList>
    </citation>
    <scope>NUCLEOTIDE SEQUENCE [LARGE SCALE GENOMIC DNA]</scope>
    <source>
        <strain evidence="4">DSM 15282</strain>
    </source>
</reference>
<protein>
    <recommendedName>
        <fullName evidence="2">DUF4440 domain-containing protein</fullName>
    </recommendedName>
</protein>
<evidence type="ECO:0000259" key="2">
    <source>
        <dbReference type="Pfam" id="PF14534"/>
    </source>
</evidence>
<gene>
    <name evidence="3" type="ORF">SAMN04488519_101424</name>
</gene>
<keyword evidence="4" id="KW-1185">Reference proteome</keyword>
<name>A0A1I5B8B0_9BACT</name>
<keyword evidence="1" id="KW-0732">Signal</keyword>
<dbReference type="InterPro" id="IPR027843">
    <property type="entry name" value="DUF4440"/>
</dbReference>
<dbReference type="RefSeq" id="WP_091649614.1">
    <property type="nucleotide sequence ID" value="NZ_FOVW01000001.1"/>
</dbReference>
<dbReference type="EMBL" id="FOVW01000001">
    <property type="protein sequence ID" value="SFN70927.1"/>
    <property type="molecule type" value="Genomic_DNA"/>
</dbReference>
<feature type="domain" description="DUF4440" evidence="2">
    <location>
        <begin position="31"/>
        <end position="133"/>
    </location>
</feature>
<dbReference type="STRING" id="226506.SAMN04488519_101424"/>
<dbReference type="Proteomes" id="UP000199564">
    <property type="component" value="Unassembled WGS sequence"/>
</dbReference>
<dbReference type="InterPro" id="IPR032710">
    <property type="entry name" value="NTF2-like_dom_sf"/>
</dbReference>
<organism evidence="3 4">
    <name type="scientific">Algoriphagus ornithinivorans</name>
    <dbReference type="NCBI Taxonomy" id="226506"/>
    <lineage>
        <taxon>Bacteria</taxon>
        <taxon>Pseudomonadati</taxon>
        <taxon>Bacteroidota</taxon>
        <taxon>Cytophagia</taxon>
        <taxon>Cytophagales</taxon>
        <taxon>Cyclobacteriaceae</taxon>
        <taxon>Algoriphagus</taxon>
    </lineage>
</organism>
<evidence type="ECO:0000313" key="4">
    <source>
        <dbReference type="Proteomes" id="UP000199564"/>
    </source>
</evidence>
<dbReference type="AlphaFoldDB" id="A0A1I5B8B0"/>
<feature type="signal peptide" evidence="1">
    <location>
        <begin position="1"/>
        <end position="20"/>
    </location>
</feature>